<comment type="subcellular location">
    <subcellularLocation>
        <location evidence="2">Secreted</location>
        <location evidence="2">Cell wall</location>
    </subcellularLocation>
</comment>
<proteinExistence type="inferred from homology"/>
<feature type="chain" id="PRO_5040540485" description="Pectate lyase" evidence="11">
    <location>
        <begin position="25"/>
        <end position="368"/>
    </location>
</feature>
<dbReference type="GO" id="GO:0046872">
    <property type="term" value="F:metal ion binding"/>
    <property type="evidence" value="ECO:0007669"/>
    <property type="project" value="UniProtKB-KW"/>
</dbReference>
<comment type="cofactor">
    <cofactor evidence="11">
        <name>Ca(2+)</name>
        <dbReference type="ChEBI" id="CHEBI:29108"/>
    </cofactor>
    <text evidence="11">Binds 1 Ca(2+) ion. Required for its activity.</text>
</comment>
<reference evidence="13" key="1">
    <citation type="submission" date="2022-02" db="EMBL/GenBank/DDBJ databases">
        <authorList>
            <person name="Henning P.M."/>
            <person name="McCubbin A.G."/>
            <person name="Shore J.S."/>
        </authorList>
    </citation>
    <scope>NUCLEOTIDE SEQUENCE</scope>
    <source>
        <strain evidence="13">F60SS</strain>
        <tissue evidence="13">Leaves</tissue>
    </source>
</reference>
<protein>
    <recommendedName>
        <fullName evidence="5 11">Pectate lyase</fullName>
        <ecNumber evidence="5 11">4.2.2.2</ecNumber>
    </recommendedName>
</protein>
<keyword evidence="8 11" id="KW-0732">Signal</keyword>
<evidence type="ECO:0000256" key="4">
    <source>
        <dbReference type="ARBA" id="ARBA00010980"/>
    </source>
</evidence>
<keyword evidence="14" id="KW-1185">Reference proteome</keyword>
<evidence type="ECO:0000259" key="12">
    <source>
        <dbReference type="SMART" id="SM00656"/>
    </source>
</evidence>
<comment type="caution">
    <text evidence="13">The sequence shown here is derived from an EMBL/GenBank/DDBJ whole genome shotgun (WGS) entry which is preliminary data.</text>
</comment>
<dbReference type="AlphaFoldDB" id="A0A9Q0GGI1"/>
<dbReference type="EMBL" id="JAKUCV010000472">
    <property type="protein sequence ID" value="KAJ4849843.1"/>
    <property type="molecule type" value="Genomic_DNA"/>
</dbReference>
<dbReference type="InterPro" id="IPR018082">
    <property type="entry name" value="AmbAllergen"/>
</dbReference>
<sequence length="368" mass="40038">MAFHPLMMMTLVVVVSCLFPRVYPVGQNPIDACWRGNPNWANNRAELADCAVGFGKDAVGGKQGRVYVVTTPEDDATNPKPGTLRYGAIQIEPLWIIFARDMVIRLESALMINQFKTIDGRGVKVEIAFGPCLNIKDVSHVIVHGIGIHNCVPEAGRAAGGQGRGGDAIVIFASSNVWIDHCYLASCADGLIDVIHASTGITISNNNFTRHDKVMLLGHRDANKPDKEMKVTIAFNRFGEGLTQRMPRVRLGYAHVANNVYQKWKTYAIGGSSDPTVFSEGNHFTAPDNASAKQVTKRLKTEKGGLQSWNWRSSRDRFWNGAYFLPAGHGTFLPLYSPSQKFKVAPGASAPALTSDAGPLTCIPGKPC</sequence>
<dbReference type="PANTHER" id="PTHR31683">
    <property type="entry name" value="PECTATE LYASE 18-RELATED"/>
    <property type="match status" value="1"/>
</dbReference>
<keyword evidence="6" id="KW-0964">Secreted</keyword>
<dbReference type="Proteomes" id="UP001141552">
    <property type="component" value="Unassembled WGS sequence"/>
</dbReference>
<organism evidence="13 14">
    <name type="scientific">Turnera subulata</name>
    <dbReference type="NCBI Taxonomy" id="218843"/>
    <lineage>
        <taxon>Eukaryota</taxon>
        <taxon>Viridiplantae</taxon>
        <taxon>Streptophyta</taxon>
        <taxon>Embryophyta</taxon>
        <taxon>Tracheophyta</taxon>
        <taxon>Spermatophyta</taxon>
        <taxon>Magnoliopsida</taxon>
        <taxon>eudicotyledons</taxon>
        <taxon>Gunneridae</taxon>
        <taxon>Pentapetalae</taxon>
        <taxon>rosids</taxon>
        <taxon>fabids</taxon>
        <taxon>Malpighiales</taxon>
        <taxon>Passifloraceae</taxon>
        <taxon>Turnera</taxon>
    </lineage>
</organism>
<dbReference type="Gene3D" id="2.160.20.10">
    <property type="entry name" value="Single-stranded right-handed beta-helix, Pectin lyase-like"/>
    <property type="match status" value="1"/>
</dbReference>
<evidence type="ECO:0000256" key="1">
    <source>
        <dbReference type="ARBA" id="ARBA00000695"/>
    </source>
</evidence>
<keyword evidence="9 11" id="KW-0106">Calcium</keyword>
<evidence type="ECO:0000256" key="5">
    <source>
        <dbReference type="ARBA" id="ARBA00012272"/>
    </source>
</evidence>
<evidence type="ECO:0000313" key="13">
    <source>
        <dbReference type="EMBL" id="KAJ4849843.1"/>
    </source>
</evidence>
<dbReference type="InterPro" id="IPR045032">
    <property type="entry name" value="PEL"/>
</dbReference>
<evidence type="ECO:0000256" key="10">
    <source>
        <dbReference type="ARBA" id="ARBA00023239"/>
    </source>
</evidence>
<evidence type="ECO:0000256" key="3">
    <source>
        <dbReference type="ARBA" id="ARBA00005220"/>
    </source>
</evidence>
<keyword evidence="7 11" id="KW-0479">Metal-binding</keyword>
<dbReference type="InterPro" id="IPR002022">
    <property type="entry name" value="Pec_lyase"/>
</dbReference>
<dbReference type="OrthoDB" id="1637350at2759"/>
<comment type="catalytic activity">
    <reaction evidence="1 11">
        <text>Eliminative cleavage of (1-&gt;4)-alpha-D-galacturonan to give oligosaccharides with 4-deoxy-alpha-D-galact-4-enuronosyl groups at their non-reducing ends.</text>
        <dbReference type="EC" id="4.2.2.2"/>
    </reaction>
</comment>
<evidence type="ECO:0000256" key="9">
    <source>
        <dbReference type="ARBA" id="ARBA00022837"/>
    </source>
</evidence>
<evidence type="ECO:0000256" key="11">
    <source>
        <dbReference type="RuleBase" id="RU361123"/>
    </source>
</evidence>
<feature type="signal peptide" evidence="11">
    <location>
        <begin position="1"/>
        <end position="24"/>
    </location>
</feature>
<accession>A0A9Q0GGI1</accession>
<dbReference type="PRINTS" id="PR00807">
    <property type="entry name" value="AMBALLERGEN"/>
</dbReference>
<reference evidence="13" key="2">
    <citation type="journal article" date="2023" name="Plants (Basel)">
        <title>Annotation of the Turnera subulata (Passifloraceae) Draft Genome Reveals the S-Locus Evolved after the Divergence of Turneroideae from Passifloroideae in a Stepwise Manner.</title>
        <authorList>
            <person name="Henning P.M."/>
            <person name="Roalson E.H."/>
            <person name="Mir W."/>
            <person name="McCubbin A.G."/>
            <person name="Shore J.S."/>
        </authorList>
    </citation>
    <scope>NUCLEOTIDE SEQUENCE</scope>
    <source>
        <strain evidence="13">F60SS</strain>
    </source>
</reference>
<dbReference type="EC" id="4.2.2.2" evidence="5 11"/>
<comment type="pathway">
    <text evidence="3 11">Glycan metabolism; pectin degradation; 2-dehydro-3-deoxy-D-gluconate from pectin: step 2/5.</text>
</comment>
<dbReference type="InterPro" id="IPR011050">
    <property type="entry name" value="Pectin_lyase_fold/virulence"/>
</dbReference>
<evidence type="ECO:0000256" key="2">
    <source>
        <dbReference type="ARBA" id="ARBA00004191"/>
    </source>
</evidence>
<dbReference type="GO" id="GO:0030570">
    <property type="term" value="F:pectate lyase activity"/>
    <property type="evidence" value="ECO:0007669"/>
    <property type="project" value="UniProtKB-EC"/>
</dbReference>
<gene>
    <name evidence="13" type="ORF">Tsubulata_038951</name>
</gene>
<comment type="similarity">
    <text evidence="4 11">Belongs to the polysaccharide lyase 1 family.</text>
</comment>
<keyword evidence="6" id="KW-0134">Cell wall</keyword>
<dbReference type="SMART" id="SM00656">
    <property type="entry name" value="Amb_all"/>
    <property type="match status" value="1"/>
</dbReference>
<dbReference type="SUPFAM" id="SSF51126">
    <property type="entry name" value="Pectin lyase-like"/>
    <property type="match status" value="1"/>
</dbReference>
<evidence type="ECO:0000313" key="14">
    <source>
        <dbReference type="Proteomes" id="UP001141552"/>
    </source>
</evidence>
<evidence type="ECO:0000256" key="6">
    <source>
        <dbReference type="ARBA" id="ARBA00022512"/>
    </source>
</evidence>
<dbReference type="InterPro" id="IPR012334">
    <property type="entry name" value="Pectin_lyas_fold"/>
</dbReference>
<name>A0A9Q0GGI1_9ROSI</name>
<feature type="domain" description="Pectate lyase" evidence="12">
    <location>
        <begin position="101"/>
        <end position="290"/>
    </location>
</feature>
<evidence type="ECO:0000256" key="7">
    <source>
        <dbReference type="ARBA" id="ARBA00022723"/>
    </source>
</evidence>
<dbReference type="Pfam" id="PF00544">
    <property type="entry name" value="Pectate_lyase_4"/>
    <property type="match status" value="1"/>
</dbReference>
<evidence type="ECO:0000256" key="8">
    <source>
        <dbReference type="ARBA" id="ARBA00022729"/>
    </source>
</evidence>
<dbReference type="PANTHER" id="PTHR31683:SF80">
    <property type="entry name" value="PECTATE LYASE 16-RELATED"/>
    <property type="match status" value="1"/>
</dbReference>
<keyword evidence="10 11" id="KW-0456">Lyase</keyword>